<feature type="transmembrane region" description="Helical" evidence="1">
    <location>
        <begin position="148"/>
        <end position="175"/>
    </location>
</feature>
<feature type="transmembrane region" description="Helical" evidence="1">
    <location>
        <begin position="221"/>
        <end position="241"/>
    </location>
</feature>
<organism evidence="2 3">
    <name type="scientific">Halanaerobium saccharolyticum</name>
    <dbReference type="NCBI Taxonomy" id="43595"/>
    <lineage>
        <taxon>Bacteria</taxon>
        <taxon>Bacillati</taxon>
        <taxon>Bacillota</taxon>
        <taxon>Clostridia</taxon>
        <taxon>Halanaerobiales</taxon>
        <taxon>Halanaerobiaceae</taxon>
        <taxon>Halanaerobium</taxon>
    </lineage>
</organism>
<feature type="transmembrane region" description="Helical" evidence="1">
    <location>
        <begin position="271"/>
        <end position="296"/>
    </location>
</feature>
<comment type="caution">
    <text evidence="2">The sequence shown here is derived from an EMBL/GenBank/DDBJ whole genome shotgun (WGS) entry which is preliminary data.</text>
</comment>
<name>A0A4R7ZEL6_9FIRM</name>
<gene>
    <name evidence="2" type="ORF">C8C77_10144</name>
</gene>
<proteinExistence type="predicted"/>
<dbReference type="PANTHER" id="PTHR41771:SF1">
    <property type="entry name" value="MEMBRANE PROTEIN"/>
    <property type="match status" value="1"/>
</dbReference>
<feature type="transmembrane region" description="Helical" evidence="1">
    <location>
        <begin position="364"/>
        <end position="389"/>
    </location>
</feature>
<sequence length="398" mass="43280">MKFSWNDFKKSHYLETGDLILVLLVIISIVLLLFLPLKQLILGASADTPKIAAADNTVRVKASVIAVDNSNLHQSGIVKTGEQYFKAKIETGSYEGENIKVVNYLSGAMQLDTVFESGDQALITLRKDENDRISSATAVDHYRIEIELILLLIFALLLIIFAGLTGLKAALSFVFTGVVVWRVLLPAFLGGWNPVIIAFIIVSVITFVIIFLIGGISLRGIVAYLGSMSGVALTAFFALYFGKLMKIEGSVKEFSETLLYSGYEHLELTSIFLAGIFIASSGAVMDIAMDIAASMAEIKLNRPTIKIWPHIKSGFNIGRAVIGTMTTTLLLAYSGSYTTLLLVLMAQGTPTMNIMNLRYVSAEFLNTVVGSFGLVLVAPITAVIGGLIYSNWHPPEHK</sequence>
<feature type="transmembrane region" description="Helical" evidence="1">
    <location>
        <begin position="317"/>
        <end position="344"/>
    </location>
</feature>
<reference evidence="2 3" key="1">
    <citation type="submission" date="2019-03" db="EMBL/GenBank/DDBJ databases">
        <title>Subsurface microbial communities from deep shales in Ohio and West Virginia, USA.</title>
        <authorList>
            <person name="Wrighton K."/>
        </authorList>
    </citation>
    <scope>NUCLEOTIDE SEQUENCE [LARGE SCALE GENOMIC DNA]</scope>
    <source>
        <strain evidence="2 3">MSL9.2</strain>
    </source>
</reference>
<dbReference type="AlphaFoldDB" id="A0A4R7ZEL6"/>
<dbReference type="RefSeq" id="WP_111570972.1">
    <property type="nucleotide sequence ID" value="NZ_QLME01000002.1"/>
</dbReference>
<keyword evidence="1" id="KW-0472">Membrane</keyword>
<dbReference type="Proteomes" id="UP000294697">
    <property type="component" value="Unassembled WGS sequence"/>
</dbReference>
<dbReference type="OrthoDB" id="5753718at2"/>
<dbReference type="PANTHER" id="PTHR41771">
    <property type="entry name" value="MEMBRANE PROTEIN-RELATED"/>
    <property type="match status" value="1"/>
</dbReference>
<dbReference type="Pfam" id="PF07907">
    <property type="entry name" value="YibE_F"/>
    <property type="match status" value="1"/>
</dbReference>
<evidence type="ECO:0000256" key="1">
    <source>
        <dbReference type="SAM" id="Phobius"/>
    </source>
</evidence>
<accession>A0A4R7ZEL6</accession>
<feature type="transmembrane region" description="Helical" evidence="1">
    <location>
        <begin position="195"/>
        <end position="214"/>
    </location>
</feature>
<feature type="transmembrane region" description="Helical" evidence="1">
    <location>
        <begin position="20"/>
        <end position="37"/>
    </location>
</feature>
<dbReference type="InterPro" id="IPR012507">
    <property type="entry name" value="YibE_F"/>
</dbReference>
<keyword evidence="1" id="KW-0812">Transmembrane</keyword>
<keyword evidence="1" id="KW-1133">Transmembrane helix</keyword>
<dbReference type="EMBL" id="SODA01000001">
    <property type="protein sequence ID" value="TDW07575.1"/>
    <property type="molecule type" value="Genomic_DNA"/>
</dbReference>
<evidence type="ECO:0000313" key="3">
    <source>
        <dbReference type="Proteomes" id="UP000294697"/>
    </source>
</evidence>
<protein>
    <submittedName>
        <fullName evidence="2">Putative membrane protein</fullName>
    </submittedName>
</protein>
<evidence type="ECO:0000313" key="2">
    <source>
        <dbReference type="EMBL" id="TDW07575.1"/>
    </source>
</evidence>